<evidence type="ECO:0000313" key="3">
    <source>
        <dbReference type="Proteomes" id="UP000290439"/>
    </source>
</evidence>
<dbReference type="AlphaFoldDB" id="A0A4U8W351"/>
<evidence type="ECO:0000256" key="1">
    <source>
        <dbReference type="SAM" id="MobiDB-lite"/>
    </source>
</evidence>
<dbReference type="PANTHER" id="PTHR39441:SF1">
    <property type="entry name" value="DUF2252 DOMAIN-CONTAINING PROTEIN"/>
    <property type="match status" value="1"/>
</dbReference>
<dbReference type="Proteomes" id="UP000290439">
    <property type="component" value="Chromosome"/>
</dbReference>
<accession>A0A4U8W351</accession>
<organism evidence="2 3">
    <name type="scientific">Nocardia cyriacigeorgica</name>
    <dbReference type="NCBI Taxonomy" id="135487"/>
    <lineage>
        <taxon>Bacteria</taxon>
        <taxon>Bacillati</taxon>
        <taxon>Actinomycetota</taxon>
        <taxon>Actinomycetes</taxon>
        <taxon>Mycobacteriales</taxon>
        <taxon>Nocardiaceae</taxon>
        <taxon>Nocardia</taxon>
    </lineage>
</organism>
<feature type="region of interest" description="Disordered" evidence="1">
    <location>
        <begin position="235"/>
        <end position="254"/>
    </location>
</feature>
<dbReference type="EMBL" id="LR215973">
    <property type="protein sequence ID" value="VFA98884.1"/>
    <property type="molecule type" value="Genomic_DNA"/>
</dbReference>
<dbReference type="InterPro" id="IPR018721">
    <property type="entry name" value="DUF2252"/>
</dbReference>
<gene>
    <name evidence="2" type="ORF">NCTC10797_02663</name>
</gene>
<reference evidence="2 3" key="1">
    <citation type="submission" date="2019-02" db="EMBL/GenBank/DDBJ databases">
        <authorList>
            <consortium name="Pathogen Informatics"/>
        </authorList>
    </citation>
    <scope>NUCLEOTIDE SEQUENCE [LARGE SCALE GENOMIC DNA]</scope>
    <source>
        <strain evidence="2 3">3012STDY6756504</strain>
    </source>
</reference>
<name>A0A4U8W351_9NOCA</name>
<dbReference type="Pfam" id="PF10009">
    <property type="entry name" value="DUF2252"/>
    <property type="match status" value="1"/>
</dbReference>
<protein>
    <submittedName>
        <fullName evidence="2">Uncharacterized protein conserved in bacteria</fullName>
    </submittedName>
</protein>
<proteinExistence type="predicted"/>
<evidence type="ECO:0000313" key="2">
    <source>
        <dbReference type="EMBL" id="VFA98884.1"/>
    </source>
</evidence>
<sequence>MLVSAAGKTVWMTNTVVDTPPSQREHDGRAVRAQLPRSALGQLRLAPDRDPIAILERQAATRVPELVPIRYARMVAGHFPFLRGAPAIMAADLAATPNTGLTVQLCGDAHLSNFGVFASPERSLVFDLNDFDETLPGPFEWDVKRLVASIAVAARANGCPDDEASAAARTAASAYREGMRRLAGRDSLDVWYEQVDADTLVDLVRKPKRRKKVEKTLDAARRRTSLQALHKLTELGPDGRPRIRPQPPLLTPVTDTDADAVEEVFAAYRRSLPEERRVLVNRYRIVDFARKVVGVGSVGTRCFVVLLIDRDTGGPLFLQVKEAEESVLAPHLAPSVFRNHGHRVVHGQRLMQSASDIFLGWIAGPQGRHFYWRQLRDMKGSAEIGTMSRAGLREYAALCGHTLARAHARSGDRIAIADYLGSGESFDRAMAGFALAYADQTVSDHRALVEAIESGRVEAAANPY</sequence>
<dbReference type="PANTHER" id="PTHR39441">
    <property type="entry name" value="DUF2252 DOMAIN-CONTAINING PROTEIN"/>
    <property type="match status" value="1"/>
</dbReference>